<name>A0A2B7ZCI1_9EURO</name>
<comment type="caution">
    <text evidence="2">The sequence shown here is derived from an EMBL/GenBank/DDBJ whole genome shotgun (WGS) entry which is preliminary data.</text>
</comment>
<evidence type="ECO:0000256" key="1">
    <source>
        <dbReference type="SAM" id="MobiDB-lite"/>
    </source>
</evidence>
<dbReference type="EMBL" id="PDND01000159">
    <property type="protein sequence ID" value="PGH30712.1"/>
    <property type="molecule type" value="Genomic_DNA"/>
</dbReference>
<evidence type="ECO:0000313" key="2">
    <source>
        <dbReference type="EMBL" id="PGH30712.1"/>
    </source>
</evidence>
<dbReference type="Proteomes" id="UP000226031">
    <property type="component" value="Unassembled WGS sequence"/>
</dbReference>
<dbReference type="AlphaFoldDB" id="A0A2B7ZCI1"/>
<evidence type="ECO:0000313" key="3">
    <source>
        <dbReference type="Proteomes" id="UP000226031"/>
    </source>
</evidence>
<feature type="region of interest" description="Disordered" evidence="1">
    <location>
        <begin position="17"/>
        <end position="41"/>
    </location>
</feature>
<keyword evidence="3" id="KW-1185">Reference proteome</keyword>
<proteinExistence type="predicted"/>
<protein>
    <submittedName>
        <fullName evidence="2">Uncharacterized protein</fullName>
    </submittedName>
</protein>
<gene>
    <name evidence="2" type="ORF">GX50_06525</name>
</gene>
<reference evidence="2 3" key="1">
    <citation type="submission" date="2017-10" db="EMBL/GenBank/DDBJ databases">
        <title>Comparative genomics in systemic dimorphic fungi from Ajellomycetaceae.</title>
        <authorList>
            <person name="Munoz J.F."/>
            <person name="Mcewen J.G."/>
            <person name="Clay O.K."/>
            <person name="Cuomo C.A."/>
        </authorList>
    </citation>
    <scope>NUCLEOTIDE SEQUENCE [LARGE SCALE GENOMIC DNA]</scope>
    <source>
        <strain evidence="2 3">UAMH4076</strain>
    </source>
</reference>
<accession>A0A2B7ZCI1</accession>
<sequence length="121" mass="13938">MNIEDLIDDPIRHKTVVKGEDSKDEKSLVAKDKDKDKSKDARHKYGVEIFTSKENIEGIEERIALPTRQPEAERMTRFLKPSRGSEESPCGPATGLREELLIQFLFFLRNSFRFYAISPIP</sequence>
<organism evidence="2 3">
    <name type="scientific">[Emmonsia] crescens</name>
    <dbReference type="NCBI Taxonomy" id="73230"/>
    <lineage>
        <taxon>Eukaryota</taxon>
        <taxon>Fungi</taxon>
        <taxon>Dikarya</taxon>
        <taxon>Ascomycota</taxon>
        <taxon>Pezizomycotina</taxon>
        <taxon>Eurotiomycetes</taxon>
        <taxon>Eurotiomycetidae</taxon>
        <taxon>Onygenales</taxon>
        <taxon>Ajellomycetaceae</taxon>
        <taxon>Emergomyces</taxon>
    </lineage>
</organism>